<proteinExistence type="predicted"/>
<organism evidence="1 2">
    <name type="scientific">Necator americanus</name>
    <name type="common">Human hookworm</name>
    <dbReference type="NCBI Taxonomy" id="51031"/>
    <lineage>
        <taxon>Eukaryota</taxon>
        <taxon>Metazoa</taxon>
        <taxon>Ecdysozoa</taxon>
        <taxon>Nematoda</taxon>
        <taxon>Chromadorea</taxon>
        <taxon>Rhabditida</taxon>
        <taxon>Rhabditina</taxon>
        <taxon>Rhabditomorpha</taxon>
        <taxon>Strongyloidea</taxon>
        <taxon>Ancylostomatidae</taxon>
        <taxon>Bunostominae</taxon>
        <taxon>Necator</taxon>
    </lineage>
</organism>
<evidence type="ECO:0000313" key="1">
    <source>
        <dbReference type="EMBL" id="KAK6728313.1"/>
    </source>
</evidence>
<gene>
    <name evidence="1" type="primary">Necator_chrI.g1884</name>
    <name evidence="1" type="ORF">RB195_005758</name>
</gene>
<dbReference type="Proteomes" id="UP001303046">
    <property type="component" value="Unassembled WGS sequence"/>
</dbReference>
<name>A0ABR1BT89_NECAM</name>
<accession>A0ABR1BT89</accession>
<comment type="caution">
    <text evidence="1">The sequence shown here is derived from an EMBL/GenBank/DDBJ whole genome shotgun (WGS) entry which is preliminary data.</text>
</comment>
<evidence type="ECO:0000313" key="2">
    <source>
        <dbReference type="Proteomes" id="UP001303046"/>
    </source>
</evidence>
<reference evidence="1 2" key="1">
    <citation type="submission" date="2023-08" db="EMBL/GenBank/DDBJ databases">
        <title>A Necator americanus chromosomal reference genome.</title>
        <authorList>
            <person name="Ilik V."/>
            <person name="Petrzelkova K.J."/>
            <person name="Pardy F."/>
            <person name="Fuh T."/>
            <person name="Niatou-Singa F.S."/>
            <person name="Gouil Q."/>
            <person name="Baker L."/>
            <person name="Ritchie M.E."/>
            <person name="Jex A.R."/>
            <person name="Gazzola D."/>
            <person name="Li H."/>
            <person name="Toshio Fujiwara R."/>
            <person name="Zhan B."/>
            <person name="Aroian R.V."/>
            <person name="Pafco B."/>
            <person name="Schwarz E.M."/>
        </authorList>
    </citation>
    <scope>NUCLEOTIDE SEQUENCE [LARGE SCALE GENOMIC DNA]</scope>
    <source>
        <strain evidence="1 2">Aroian</strain>
        <tissue evidence="1">Whole animal</tissue>
    </source>
</reference>
<protein>
    <submittedName>
        <fullName evidence="1">Uncharacterized protein</fullName>
    </submittedName>
</protein>
<sequence>MESHRLSHSVGVTSNRELIHKMTEETHVPRRAFDLCRLKGEESSYCAEKCTVGRKVHLFESVLWRERGGASRGNSCAYIRQLDSPY</sequence>
<dbReference type="EMBL" id="JAVFWL010000001">
    <property type="protein sequence ID" value="KAK6728313.1"/>
    <property type="molecule type" value="Genomic_DNA"/>
</dbReference>
<keyword evidence="2" id="KW-1185">Reference proteome</keyword>